<feature type="region of interest" description="Disordered" evidence="1">
    <location>
        <begin position="658"/>
        <end position="728"/>
    </location>
</feature>
<feature type="compositionally biased region" description="Polar residues" evidence="1">
    <location>
        <begin position="618"/>
        <end position="634"/>
    </location>
</feature>
<gene>
    <name evidence="3" type="primary">Contig17661.g18784</name>
    <name evidence="3" type="ORF">STYLEM_511</name>
</gene>
<dbReference type="AlphaFoldDB" id="A0A077ZQ25"/>
<evidence type="ECO:0008006" key="5">
    <source>
        <dbReference type="Google" id="ProtNLM"/>
    </source>
</evidence>
<feature type="compositionally biased region" description="Polar residues" evidence="1">
    <location>
        <begin position="686"/>
        <end position="716"/>
    </location>
</feature>
<keyword evidence="2" id="KW-0812">Transmembrane</keyword>
<keyword evidence="2" id="KW-0472">Membrane</keyword>
<proteinExistence type="predicted"/>
<dbReference type="InParanoid" id="A0A077ZQ25"/>
<accession>A0A077ZQ25</accession>
<protein>
    <recommendedName>
        <fullName evidence="5">Transmembrane protein</fullName>
    </recommendedName>
</protein>
<feature type="region of interest" description="Disordered" evidence="1">
    <location>
        <begin position="608"/>
        <end position="634"/>
    </location>
</feature>
<feature type="compositionally biased region" description="Polar residues" evidence="1">
    <location>
        <begin position="658"/>
        <end position="678"/>
    </location>
</feature>
<evidence type="ECO:0000313" key="3">
    <source>
        <dbReference type="EMBL" id="CDW71564.1"/>
    </source>
</evidence>
<feature type="region of interest" description="Disordered" evidence="1">
    <location>
        <begin position="237"/>
        <end position="261"/>
    </location>
</feature>
<dbReference type="EMBL" id="CCKQ01000491">
    <property type="protein sequence ID" value="CDW71564.1"/>
    <property type="molecule type" value="Genomic_DNA"/>
</dbReference>
<feature type="transmembrane region" description="Helical" evidence="2">
    <location>
        <begin position="116"/>
        <end position="137"/>
    </location>
</feature>
<feature type="region of interest" description="Disordered" evidence="1">
    <location>
        <begin position="520"/>
        <end position="547"/>
    </location>
</feature>
<organism evidence="3 4">
    <name type="scientific">Stylonychia lemnae</name>
    <name type="common">Ciliate</name>
    <dbReference type="NCBI Taxonomy" id="5949"/>
    <lineage>
        <taxon>Eukaryota</taxon>
        <taxon>Sar</taxon>
        <taxon>Alveolata</taxon>
        <taxon>Ciliophora</taxon>
        <taxon>Intramacronucleata</taxon>
        <taxon>Spirotrichea</taxon>
        <taxon>Stichotrichia</taxon>
        <taxon>Sporadotrichida</taxon>
        <taxon>Oxytrichidae</taxon>
        <taxon>Stylonychinae</taxon>
        <taxon>Stylonychia</taxon>
    </lineage>
</organism>
<feature type="compositionally biased region" description="Polar residues" evidence="1">
    <location>
        <begin position="568"/>
        <end position="587"/>
    </location>
</feature>
<evidence type="ECO:0000256" key="2">
    <source>
        <dbReference type="SAM" id="Phobius"/>
    </source>
</evidence>
<keyword evidence="2" id="KW-1133">Transmembrane helix</keyword>
<sequence length="968" mass="111869">MGMFDIIDKSRTSYIKQKINPQQNLHSKGDYYQETKYPQKLQPNDDYQQMSNIKLDPNGRKVTFNQTLQRIEKILFDQPYHSDLLKMNNRFNQQALGSEIPKTNTNGMYRRSYTPWWAVGLTSVIIAIFVFFLFWLFKNFVTSFSNNPFEYHQKKLENCHEEDEFPSDGSLVTISNKNMFENDSYKNSIVSQPTVSNIALSNEGLDICAGGKSLFDFSNLPKSLQQSQTADQLRQENQRRRANHKKIQQKLIKQSDHEDRINDGQNKDFEYSNHSTINELHNNNRDYFLSFGDKQFESMLNYQPQNESKISDEMNQNPVKGNLIAQQQDNVTFQHYNSSKFASNQQCAQDQNNYFKSGTCGMADFNSKDQEPRHQLLLKTYECKHKQELMSSQTSSIQDYLIQEQMKNADKQQLVNLLMTQESSKLQNLKQMLEEIEQQNISSDYSLQNNEKGCFSSEEDTDVKNFILKDDSRQMRQITLDHNSNQDHQYFKNQTLSSNQPIFKTQMSVPKIQITLTLDGQQSQRRLSNQHAKENIPYESNQSTNISQTNTIYSQRARNHNAHIKPKQIQSMKKSPLQSNNTTSSRQLLTQRAMTPSMSNFQNYNQTSVRSLDKSPSFAKQSQRNSSNEGRSCSIIQTSKNQQVKQISLPYNLKSIQTSRVTNQQKPNSIIQVNSKSKTPQRKNIKTQISKYQNSNTLNVHKQATKYGSKTGQKTPKSSKKQSENKDDSLLNLNVQYVKDIDELVGTNLNNRLKDTKISNNYSLSMVGDVTNNTSLVFNNLKLEKVQGSCLPSSHAFSPFNDQNRYLSEEGIEDSFEEKNFISSCNTQVLEKNHLLPQYRNSQVIHLKQKIDQSINQLNSKIKDENNTNLPANNFNQDSILTSQIFDQNIAGTDSVRCSQLSWQQLILQPHSKSITPQRKGIKAQNFEQYLSGQDALQKFAFSLMIVKEMTKKHPYLINTVDRFLKNH</sequence>
<name>A0A077ZQ25_STYLE</name>
<reference evidence="3 4" key="1">
    <citation type="submission" date="2014-06" db="EMBL/GenBank/DDBJ databases">
        <authorList>
            <person name="Swart Estienne"/>
        </authorList>
    </citation>
    <scope>NUCLEOTIDE SEQUENCE [LARGE SCALE GENOMIC DNA]</scope>
    <source>
        <strain evidence="3 4">130c</strain>
    </source>
</reference>
<feature type="compositionally biased region" description="Polar residues" evidence="1">
    <location>
        <begin position="520"/>
        <end position="530"/>
    </location>
</feature>
<keyword evidence="4" id="KW-1185">Reference proteome</keyword>
<evidence type="ECO:0000313" key="4">
    <source>
        <dbReference type="Proteomes" id="UP000039865"/>
    </source>
</evidence>
<feature type="compositionally biased region" description="Polar residues" evidence="1">
    <location>
        <begin position="538"/>
        <end position="547"/>
    </location>
</feature>
<feature type="region of interest" description="Disordered" evidence="1">
    <location>
        <begin position="564"/>
        <end position="587"/>
    </location>
</feature>
<evidence type="ECO:0000256" key="1">
    <source>
        <dbReference type="SAM" id="MobiDB-lite"/>
    </source>
</evidence>
<dbReference type="Proteomes" id="UP000039865">
    <property type="component" value="Unassembled WGS sequence"/>
</dbReference>